<feature type="domain" description="GP-PDE" evidence="1">
    <location>
        <begin position="39"/>
        <end position="303"/>
    </location>
</feature>
<gene>
    <name evidence="2" type="ORF">SAMN04488062_106114</name>
</gene>
<evidence type="ECO:0000259" key="1">
    <source>
        <dbReference type="PROSITE" id="PS51704"/>
    </source>
</evidence>
<evidence type="ECO:0000313" key="2">
    <source>
        <dbReference type="EMBL" id="SDH35158.1"/>
    </source>
</evidence>
<dbReference type="Gene3D" id="3.20.20.190">
    <property type="entry name" value="Phosphatidylinositol (PI) phosphodiesterase"/>
    <property type="match status" value="1"/>
</dbReference>
<dbReference type="GO" id="GO:0006629">
    <property type="term" value="P:lipid metabolic process"/>
    <property type="evidence" value="ECO:0007669"/>
    <property type="project" value="InterPro"/>
</dbReference>
<dbReference type="SUPFAM" id="SSF51695">
    <property type="entry name" value="PLC-like phosphodiesterases"/>
    <property type="match status" value="1"/>
</dbReference>
<dbReference type="InterPro" id="IPR030395">
    <property type="entry name" value="GP_PDE_dom"/>
</dbReference>
<dbReference type="Pfam" id="PF03009">
    <property type="entry name" value="GDPD"/>
    <property type="match status" value="1"/>
</dbReference>
<dbReference type="STRING" id="178355.SAMN04488062_106114"/>
<dbReference type="PANTHER" id="PTHR46211">
    <property type="entry name" value="GLYCEROPHOSPHORYL DIESTER PHOSPHODIESTERASE"/>
    <property type="match status" value="1"/>
</dbReference>
<name>A0A1G8BQ26_9FLAO</name>
<keyword evidence="3" id="KW-1185">Reference proteome</keyword>
<dbReference type="PANTHER" id="PTHR46211:SF14">
    <property type="entry name" value="GLYCEROPHOSPHODIESTER PHOSPHODIESTERASE"/>
    <property type="match status" value="1"/>
</dbReference>
<reference evidence="3" key="1">
    <citation type="submission" date="2016-10" db="EMBL/GenBank/DDBJ databases">
        <authorList>
            <person name="Varghese N."/>
            <person name="Submissions S."/>
        </authorList>
    </citation>
    <scope>NUCLEOTIDE SEQUENCE [LARGE SCALE GENOMIC DNA]</scope>
    <source>
        <strain evidence="3">CGMCC 1.2747</strain>
    </source>
</reference>
<dbReference type="RefSeq" id="WP_091257243.1">
    <property type="nucleotide sequence ID" value="NZ_FNDB01000006.1"/>
</dbReference>
<dbReference type="Proteomes" id="UP000199274">
    <property type="component" value="Unassembled WGS sequence"/>
</dbReference>
<dbReference type="GO" id="GO:0008081">
    <property type="term" value="F:phosphoric diester hydrolase activity"/>
    <property type="evidence" value="ECO:0007669"/>
    <property type="project" value="InterPro"/>
</dbReference>
<dbReference type="AlphaFoldDB" id="A0A1G8BQ26"/>
<dbReference type="PROSITE" id="PS51704">
    <property type="entry name" value="GP_PDE"/>
    <property type="match status" value="1"/>
</dbReference>
<sequence length="304" mass="34447">MNKILITAVLAMCLLGCKAKQEKQTVQLLPGEIQTHFNFDLQGHRGARGLYPENSLVAFEKAIELGVNTLELDVVVTKDIQILVSHDPFFNHIICLDSLGNTINKEDELNLNIYQTTFLQVQQYDCGSITHSQFSEQTNSTISKPLLLDVIAQSELLSDQKINYNIEIKSTPEGDNKYHPTPQVFVDLFIKTIQGRIPMERLTIQSFDFRVLRYIHQAYPDYKLATLVYKDSVKTNLDALGFNPDIYSPEHTLLTAEVVAELQAKGMKVIPWTINEVSRMKTVLGWGVDGIITDYPDRGLLFKK</sequence>
<dbReference type="EMBL" id="FNDB01000006">
    <property type="protein sequence ID" value="SDH35158.1"/>
    <property type="molecule type" value="Genomic_DNA"/>
</dbReference>
<proteinExistence type="predicted"/>
<dbReference type="InterPro" id="IPR017946">
    <property type="entry name" value="PLC-like_Pdiesterase_TIM-brl"/>
</dbReference>
<evidence type="ECO:0000313" key="3">
    <source>
        <dbReference type="Proteomes" id="UP000199274"/>
    </source>
</evidence>
<dbReference type="OrthoDB" id="384721at2"/>
<organism evidence="2 3">
    <name type="scientific">Flavobacterium omnivorum</name>
    <dbReference type="NCBI Taxonomy" id="178355"/>
    <lineage>
        <taxon>Bacteria</taxon>
        <taxon>Pseudomonadati</taxon>
        <taxon>Bacteroidota</taxon>
        <taxon>Flavobacteriia</taxon>
        <taxon>Flavobacteriales</taxon>
        <taxon>Flavobacteriaceae</taxon>
        <taxon>Flavobacterium</taxon>
    </lineage>
</organism>
<protein>
    <submittedName>
        <fullName evidence="2">Glycerophosphoryl diester phosphodiesterase</fullName>
    </submittedName>
</protein>
<accession>A0A1G8BQ26</accession>